<evidence type="ECO:0000256" key="1">
    <source>
        <dbReference type="SAM" id="SignalP"/>
    </source>
</evidence>
<dbReference type="SUPFAM" id="SSF56219">
    <property type="entry name" value="DNase I-like"/>
    <property type="match status" value="1"/>
</dbReference>
<dbReference type="GO" id="GO:0000175">
    <property type="term" value="F:3'-5'-RNA exonuclease activity"/>
    <property type="evidence" value="ECO:0007669"/>
    <property type="project" value="TreeGrafter"/>
</dbReference>
<feature type="signal peptide" evidence="1">
    <location>
        <begin position="1"/>
        <end position="26"/>
    </location>
</feature>
<accession>A0AAW0QNL2</accession>
<dbReference type="Gene3D" id="3.60.10.10">
    <property type="entry name" value="Endonuclease/exonuclease/phosphatase"/>
    <property type="match status" value="1"/>
</dbReference>
<evidence type="ECO:0000313" key="3">
    <source>
        <dbReference type="Proteomes" id="UP001392437"/>
    </source>
</evidence>
<organism evidence="2 3">
    <name type="scientific">Apiospora kogelbergensis</name>
    <dbReference type="NCBI Taxonomy" id="1337665"/>
    <lineage>
        <taxon>Eukaryota</taxon>
        <taxon>Fungi</taxon>
        <taxon>Dikarya</taxon>
        <taxon>Ascomycota</taxon>
        <taxon>Pezizomycotina</taxon>
        <taxon>Sordariomycetes</taxon>
        <taxon>Xylariomycetidae</taxon>
        <taxon>Amphisphaeriales</taxon>
        <taxon>Apiosporaceae</taxon>
        <taxon>Apiospora</taxon>
    </lineage>
</organism>
<keyword evidence="1" id="KW-0732">Signal</keyword>
<dbReference type="EMBL" id="JAQQWP010000007">
    <property type="protein sequence ID" value="KAK8109588.1"/>
    <property type="molecule type" value="Genomic_DNA"/>
</dbReference>
<proteinExistence type="predicted"/>
<evidence type="ECO:0000313" key="2">
    <source>
        <dbReference type="EMBL" id="KAK8109588.1"/>
    </source>
</evidence>
<evidence type="ECO:0008006" key="4">
    <source>
        <dbReference type="Google" id="ProtNLM"/>
    </source>
</evidence>
<feature type="chain" id="PRO_5043553154" description="Metal-dependent hydrolase, endonuclease/exonuclease/phosphatase family" evidence="1">
    <location>
        <begin position="27"/>
        <end position="326"/>
    </location>
</feature>
<keyword evidence="3" id="KW-1185">Reference proteome</keyword>
<name>A0AAW0QNL2_9PEZI</name>
<dbReference type="InterPro" id="IPR036691">
    <property type="entry name" value="Endo/exonu/phosph_ase_sf"/>
</dbReference>
<protein>
    <recommendedName>
        <fullName evidence="4">Metal-dependent hydrolase, endonuclease/exonuclease/phosphatase family</fullName>
    </recommendedName>
</protein>
<reference evidence="2 3" key="1">
    <citation type="submission" date="2023-01" db="EMBL/GenBank/DDBJ databases">
        <title>Analysis of 21 Apiospora genomes using comparative genomics revels a genus with tremendous synthesis potential of carbohydrate active enzymes and secondary metabolites.</title>
        <authorList>
            <person name="Sorensen T."/>
        </authorList>
    </citation>
    <scope>NUCLEOTIDE SEQUENCE [LARGE SCALE GENOMIC DNA]</scope>
    <source>
        <strain evidence="2 3">CBS 117206</strain>
    </source>
</reference>
<dbReference type="PANTHER" id="PTHR12121:SF36">
    <property type="entry name" value="ENDONUCLEASE_EXONUCLEASE_PHOSPHATASE DOMAIN-CONTAINING PROTEIN"/>
    <property type="match status" value="1"/>
</dbReference>
<sequence>MHHLKLNRAIALLLAATSALVPTAAAGGLPVRIVDWNIRYATSSPGRNEKPWWDLLCPLSSSRCRQPHVVAQLQSIVDGTEHDAGPGAVSIVALQEALANQVDDVHKGLRGGTGTWARLGRGRDDGDRRGEFNPVFYRTDQLRLVHDEMKWLSETPDAPSRSWGAGSNRVVVVGVFEHIATGKRFIHANTHLDNASRQARAEGIKVAVRVVRAVRDAHGAGLGVTLTGDFNSVAGAAGDGDAYQTLAGMDFLTEVADPGVGAQKIGGITTTWTDFDTDGISRIDFVWLGPNKENLTTAQRWEILDNNVDGMKVSDHRATYADVTFN</sequence>
<dbReference type="InterPro" id="IPR050410">
    <property type="entry name" value="CCR4/nocturin_mRNA_transcr"/>
</dbReference>
<dbReference type="AlphaFoldDB" id="A0AAW0QNL2"/>
<comment type="caution">
    <text evidence="2">The sequence shown here is derived from an EMBL/GenBank/DDBJ whole genome shotgun (WGS) entry which is preliminary data.</text>
</comment>
<gene>
    <name evidence="2" type="ORF">PG999_007725</name>
</gene>
<dbReference type="Proteomes" id="UP001392437">
    <property type="component" value="Unassembled WGS sequence"/>
</dbReference>
<dbReference type="PANTHER" id="PTHR12121">
    <property type="entry name" value="CARBON CATABOLITE REPRESSOR PROTEIN 4"/>
    <property type="match status" value="1"/>
</dbReference>